<evidence type="ECO:0000313" key="4">
    <source>
        <dbReference type="EMBL" id="KAF2026949.1"/>
    </source>
</evidence>
<dbReference type="GO" id="GO:0080041">
    <property type="term" value="F:ADP-ribose pyrophosphohydrolase activity"/>
    <property type="evidence" value="ECO:0007669"/>
    <property type="project" value="TreeGrafter"/>
</dbReference>
<accession>A0A9P4H473</accession>
<feature type="region of interest" description="Disordered" evidence="3">
    <location>
        <begin position="320"/>
        <end position="340"/>
    </location>
</feature>
<comment type="caution">
    <text evidence="4">The sequence shown here is derived from an EMBL/GenBank/DDBJ whole genome shotgun (WGS) entry which is preliminary data.</text>
</comment>
<sequence length="340" mass="37870">MSTSKPTRDPTLVLTHFEDQTLPSEIQVHLPSTITKEQFQRLLPKSPTDPPAFTFVALRNWLSKLLKNLGLQENGTHPYHKHPYKFREIDVQAVDWFWKSADGRDGKLGFMKIQARIETDPYWHPETQKTEPGWLPGAVFLRGGSVAMLIVLQPSDSKFDNDKHAILTIQPRPAAASLAFTEIPAGMLDDGTFKGTAAKEIAEEAGLTVTEDSLLNMSELAISSVPTASFDSDTKSETVESAMYPSVGACDEFIPIMLCQKRLTRRHMEWLRGKATGLRDEGERITLKLVPLGEVWKEAGRDAKALAAVALYDGLRSEGKIPDMPEDVEVEPDEVRDQSD</sequence>
<proteinExistence type="predicted"/>
<dbReference type="Gene3D" id="3.90.79.10">
    <property type="entry name" value="Nucleoside Triphosphate Pyrophosphohydrolase"/>
    <property type="match status" value="1"/>
</dbReference>
<keyword evidence="5" id="KW-1185">Reference proteome</keyword>
<dbReference type="GO" id="GO:0019693">
    <property type="term" value="P:ribose phosphate metabolic process"/>
    <property type="evidence" value="ECO:0007669"/>
    <property type="project" value="TreeGrafter"/>
</dbReference>
<dbReference type="EMBL" id="ML978234">
    <property type="protein sequence ID" value="KAF2026949.1"/>
    <property type="molecule type" value="Genomic_DNA"/>
</dbReference>
<dbReference type="SUPFAM" id="SSF55811">
    <property type="entry name" value="Nudix"/>
    <property type="match status" value="1"/>
</dbReference>
<protein>
    <submittedName>
        <fullName evidence="4">ADP-sugar diphosphatase</fullName>
    </submittedName>
</protein>
<evidence type="ECO:0000256" key="1">
    <source>
        <dbReference type="ARBA" id="ARBA00001946"/>
    </source>
</evidence>
<evidence type="ECO:0000256" key="2">
    <source>
        <dbReference type="ARBA" id="ARBA00022801"/>
    </source>
</evidence>
<dbReference type="AlphaFoldDB" id="A0A9P4H473"/>
<keyword evidence="2" id="KW-0378">Hydrolase</keyword>
<reference evidence="4" key="1">
    <citation type="journal article" date="2020" name="Stud. Mycol.">
        <title>101 Dothideomycetes genomes: a test case for predicting lifestyles and emergence of pathogens.</title>
        <authorList>
            <person name="Haridas S."/>
            <person name="Albert R."/>
            <person name="Binder M."/>
            <person name="Bloem J."/>
            <person name="Labutti K."/>
            <person name="Salamov A."/>
            <person name="Andreopoulos B."/>
            <person name="Baker S."/>
            <person name="Barry K."/>
            <person name="Bills G."/>
            <person name="Bluhm B."/>
            <person name="Cannon C."/>
            <person name="Castanera R."/>
            <person name="Culley D."/>
            <person name="Daum C."/>
            <person name="Ezra D."/>
            <person name="Gonzalez J."/>
            <person name="Henrissat B."/>
            <person name="Kuo A."/>
            <person name="Liang C."/>
            <person name="Lipzen A."/>
            <person name="Lutzoni F."/>
            <person name="Magnuson J."/>
            <person name="Mondo S."/>
            <person name="Nolan M."/>
            <person name="Ohm R."/>
            <person name="Pangilinan J."/>
            <person name="Park H.-J."/>
            <person name="Ramirez L."/>
            <person name="Alfaro M."/>
            <person name="Sun H."/>
            <person name="Tritt A."/>
            <person name="Yoshinaga Y."/>
            <person name="Zwiers L.-H."/>
            <person name="Turgeon B."/>
            <person name="Goodwin S."/>
            <person name="Spatafora J."/>
            <person name="Crous P."/>
            <person name="Grigoriev I."/>
        </authorList>
    </citation>
    <scope>NUCLEOTIDE SEQUENCE</scope>
    <source>
        <strain evidence="4">CBS 110217</strain>
    </source>
</reference>
<dbReference type="PANTHER" id="PTHR11839:SF18">
    <property type="entry name" value="NUDIX HYDROLASE DOMAIN-CONTAINING PROTEIN"/>
    <property type="match status" value="1"/>
</dbReference>
<dbReference type="OrthoDB" id="10249920at2759"/>
<gene>
    <name evidence="4" type="ORF">EK21DRAFT_115321</name>
</gene>
<dbReference type="GO" id="GO:0006753">
    <property type="term" value="P:nucleoside phosphate metabolic process"/>
    <property type="evidence" value="ECO:0007669"/>
    <property type="project" value="TreeGrafter"/>
</dbReference>
<dbReference type="PANTHER" id="PTHR11839">
    <property type="entry name" value="UDP/ADP-SUGAR PYROPHOSPHATASE"/>
    <property type="match status" value="1"/>
</dbReference>
<evidence type="ECO:0000313" key="5">
    <source>
        <dbReference type="Proteomes" id="UP000799777"/>
    </source>
</evidence>
<name>A0A9P4H473_9PLEO</name>
<evidence type="ECO:0000256" key="3">
    <source>
        <dbReference type="SAM" id="MobiDB-lite"/>
    </source>
</evidence>
<comment type="cofactor">
    <cofactor evidence="1">
        <name>Mg(2+)</name>
        <dbReference type="ChEBI" id="CHEBI:18420"/>
    </cofactor>
</comment>
<dbReference type="Proteomes" id="UP000799777">
    <property type="component" value="Unassembled WGS sequence"/>
</dbReference>
<organism evidence="4 5">
    <name type="scientific">Setomelanomma holmii</name>
    <dbReference type="NCBI Taxonomy" id="210430"/>
    <lineage>
        <taxon>Eukaryota</taxon>
        <taxon>Fungi</taxon>
        <taxon>Dikarya</taxon>
        <taxon>Ascomycota</taxon>
        <taxon>Pezizomycotina</taxon>
        <taxon>Dothideomycetes</taxon>
        <taxon>Pleosporomycetidae</taxon>
        <taxon>Pleosporales</taxon>
        <taxon>Pleosporineae</taxon>
        <taxon>Phaeosphaeriaceae</taxon>
        <taxon>Setomelanomma</taxon>
    </lineage>
</organism>
<dbReference type="CDD" id="cd03424">
    <property type="entry name" value="NUDIX_ADPRase_Nudt5_UGPPase_Nudt14"/>
    <property type="match status" value="1"/>
</dbReference>
<dbReference type="InterPro" id="IPR015797">
    <property type="entry name" value="NUDIX_hydrolase-like_dom_sf"/>
</dbReference>
<dbReference type="GO" id="GO:0080042">
    <property type="term" value="F:ADP-glucose pyrophosphohydrolase activity"/>
    <property type="evidence" value="ECO:0007669"/>
    <property type="project" value="TreeGrafter"/>
</dbReference>